<sequence length="266" mass="28825">MPMSSLPPVSTGALGGRHLLWLRDSAPILRAAERCRNLGAMATIAPVSEIVDPPDLASLDRALSHLDDYDWLMITSQEGVARFFSRLATVAQKLPSSIKIAAVGDKTADALREHQVAVGVVPRQLNQEGLIQALQAIPGWQGSRVLLPLADRARSQLAKFLEAQGALVDRVVLYQSREVALSELVLQKISSSDFDAIFYTAPSSAEFLFKQLDGDQQRIIQDTWAISIGSTTSAMLKKLGIRRIAEASMPSISDLVDKAIQVLGPC</sequence>
<dbReference type="Gene3D" id="3.40.50.10090">
    <property type="match status" value="2"/>
</dbReference>
<reference evidence="11 12" key="1">
    <citation type="journal article" date="2014" name="BMC Genomics">
        <title>Comparison of environmental and isolate Sulfobacillus genomes reveals diverse carbon, sulfur, nitrogen, and hydrogen metabolisms.</title>
        <authorList>
            <person name="Justice N.B."/>
            <person name="Norman A."/>
            <person name="Brown C.T."/>
            <person name="Singh A."/>
            <person name="Thomas B.C."/>
            <person name="Banfield J.F."/>
        </authorList>
    </citation>
    <scope>NUCLEOTIDE SEQUENCE [LARGE SCALE GENOMIC DNA]</scope>
    <source>
        <strain evidence="11">AMDSBA4</strain>
    </source>
</reference>
<keyword evidence="4 9" id="KW-0456">Lyase</keyword>
<dbReference type="InterPro" id="IPR039793">
    <property type="entry name" value="UROS/Hem4"/>
</dbReference>
<dbReference type="GO" id="GO:0004852">
    <property type="term" value="F:uroporphyrinogen-III synthase activity"/>
    <property type="evidence" value="ECO:0007669"/>
    <property type="project" value="UniProtKB-UniRule"/>
</dbReference>
<comment type="function">
    <text evidence="6 9">Catalyzes cyclization of the linear tetrapyrrole, hydroxymethylbilane, to the macrocyclic uroporphyrinogen III.</text>
</comment>
<proteinExistence type="inferred from homology"/>
<evidence type="ECO:0000256" key="4">
    <source>
        <dbReference type="ARBA" id="ARBA00023239"/>
    </source>
</evidence>
<dbReference type="PANTHER" id="PTHR38042">
    <property type="entry name" value="UROPORPHYRINOGEN-III SYNTHASE, CHLOROPLASTIC"/>
    <property type="match status" value="1"/>
</dbReference>
<evidence type="ECO:0000313" key="11">
    <source>
        <dbReference type="EMBL" id="PSR34824.1"/>
    </source>
</evidence>
<dbReference type="Pfam" id="PF02602">
    <property type="entry name" value="HEM4"/>
    <property type="match status" value="1"/>
</dbReference>
<comment type="catalytic activity">
    <reaction evidence="8 9">
        <text>hydroxymethylbilane = uroporphyrinogen III + H2O</text>
        <dbReference type="Rhea" id="RHEA:18965"/>
        <dbReference type="ChEBI" id="CHEBI:15377"/>
        <dbReference type="ChEBI" id="CHEBI:57308"/>
        <dbReference type="ChEBI" id="CHEBI:57845"/>
        <dbReference type="EC" id="4.2.1.75"/>
    </reaction>
</comment>
<evidence type="ECO:0000256" key="2">
    <source>
        <dbReference type="ARBA" id="ARBA00008133"/>
    </source>
</evidence>
<dbReference type="EMBL" id="PXYW01000006">
    <property type="protein sequence ID" value="PSR34824.1"/>
    <property type="molecule type" value="Genomic_DNA"/>
</dbReference>
<dbReference type="GO" id="GO:0006782">
    <property type="term" value="P:protoporphyrinogen IX biosynthetic process"/>
    <property type="evidence" value="ECO:0007669"/>
    <property type="project" value="UniProtKB-UniRule"/>
</dbReference>
<comment type="caution">
    <text evidence="11">The sequence shown here is derived from an EMBL/GenBank/DDBJ whole genome shotgun (WGS) entry which is preliminary data.</text>
</comment>
<evidence type="ECO:0000256" key="5">
    <source>
        <dbReference type="ARBA" id="ARBA00023244"/>
    </source>
</evidence>
<dbReference type="Proteomes" id="UP000242972">
    <property type="component" value="Unassembled WGS sequence"/>
</dbReference>
<accession>A0A2T2XJZ9</accession>
<dbReference type="EC" id="4.2.1.75" evidence="3 9"/>
<protein>
    <recommendedName>
        <fullName evidence="7 9">Uroporphyrinogen-III synthase</fullName>
        <ecNumber evidence="3 9">4.2.1.75</ecNumber>
    </recommendedName>
</protein>
<evidence type="ECO:0000256" key="9">
    <source>
        <dbReference type="RuleBase" id="RU366031"/>
    </source>
</evidence>
<dbReference type="PANTHER" id="PTHR38042:SF1">
    <property type="entry name" value="UROPORPHYRINOGEN-III SYNTHASE, CHLOROPLASTIC"/>
    <property type="match status" value="1"/>
</dbReference>
<comment type="similarity">
    <text evidence="2 9">Belongs to the uroporphyrinogen-III synthase family.</text>
</comment>
<evidence type="ECO:0000256" key="8">
    <source>
        <dbReference type="ARBA" id="ARBA00048617"/>
    </source>
</evidence>
<evidence type="ECO:0000313" key="12">
    <source>
        <dbReference type="Proteomes" id="UP000242972"/>
    </source>
</evidence>
<feature type="domain" description="Tetrapyrrole biosynthesis uroporphyrinogen III synthase" evidence="10">
    <location>
        <begin position="32"/>
        <end position="256"/>
    </location>
</feature>
<name>A0A2T2XJZ9_9FIRM</name>
<evidence type="ECO:0000256" key="6">
    <source>
        <dbReference type="ARBA" id="ARBA00037589"/>
    </source>
</evidence>
<dbReference type="InterPro" id="IPR003754">
    <property type="entry name" value="4pyrrol_synth_uPrphyn_synth"/>
</dbReference>
<evidence type="ECO:0000256" key="3">
    <source>
        <dbReference type="ARBA" id="ARBA00013109"/>
    </source>
</evidence>
<dbReference type="SUPFAM" id="SSF69618">
    <property type="entry name" value="HemD-like"/>
    <property type="match status" value="1"/>
</dbReference>
<gene>
    <name evidence="11" type="ORF">C7B46_03700</name>
</gene>
<dbReference type="InterPro" id="IPR036108">
    <property type="entry name" value="4pyrrol_syn_uPrphyn_synt_sf"/>
</dbReference>
<organism evidence="11 12">
    <name type="scientific">Sulfobacillus benefaciens</name>
    <dbReference type="NCBI Taxonomy" id="453960"/>
    <lineage>
        <taxon>Bacteria</taxon>
        <taxon>Bacillati</taxon>
        <taxon>Bacillota</taxon>
        <taxon>Clostridia</taxon>
        <taxon>Eubacteriales</taxon>
        <taxon>Clostridiales Family XVII. Incertae Sedis</taxon>
        <taxon>Sulfobacillus</taxon>
    </lineage>
</organism>
<dbReference type="AlphaFoldDB" id="A0A2T2XJZ9"/>
<evidence type="ECO:0000259" key="10">
    <source>
        <dbReference type="Pfam" id="PF02602"/>
    </source>
</evidence>
<dbReference type="UniPathway" id="UPA00251">
    <property type="reaction ID" value="UER00320"/>
</dbReference>
<evidence type="ECO:0000256" key="7">
    <source>
        <dbReference type="ARBA" id="ARBA00040167"/>
    </source>
</evidence>
<comment type="pathway">
    <text evidence="1 9">Porphyrin-containing compound metabolism; protoporphyrin-IX biosynthesis; coproporphyrinogen-III from 5-aminolevulinate: step 3/4.</text>
</comment>
<evidence type="ECO:0000256" key="1">
    <source>
        <dbReference type="ARBA" id="ARBA00004772"/>
    </source>
</evidence>
<dbReference type="GO" id="GO:0006780">
    <property type="term" value="P:uroporphyrinogen III biosynthetic process"/>
    <property type="evidence" value="ECO:0007669"/>
    <property type="project" value="UniProtKB-UniRule"/>
</dbReference>
<dbReference type="CDD" id="cd06578">
    <property type="entry name" value="HemD"/>
    <property type="match status" value="1"/>
</dbReference>
<keyword evidence="5 9" id="KW-0627">Porphyrin biosynthesis</keyword>